<organism evidence="2 3">
    <name type="scientific">Mycena maculata</name>
    <dbReference type="NCBI Taxonomy" id="230809"/>
    <lineage>
        <taxon>Eukaryota</taxon>
        <taxon>Fungi</taxon>
        <taxon>Dikarya</taxon>
        <taxon>Basidiomycota</taxon>
        <taxon>Agaricomycotina</taxon>
        <taxon>Agaricomycetes</taxon>
        <taxon>Agaricomycetidae</taxon>
        <taxon>Agaricales</taxon>
        <taxon>Marasmiineae</taxon>
        <taxon>Mycenaceae</taxon>
        <taxon>Mycena</taxon>
    </lineage>
</organism>
<feature type="compositionally biased region" description="Basic and acidic residues" evidence="1">
    <location>
        <begin position="833"/>
        <end position="848"/>
    </location>
</feature>
<name>A0AAD7J403_9AGAR</name>
<sequence>MVEWELEGIVAQSTRKSTRGRKIPVFRVRYKGYGPEDDRWMTEYQLKNAKDMPNPSTLNQFSLLFPFRSKITLSNVTMRFSSVAPSTHIPKIHPIDKTLDNFLLSQALPTKDIMAACDAVRKQSRSSRILQAPNIFDRPLRPADVTEYDHDGVHYAELNPNVAIKLWNGLLVTAHYILAAAQHTTARSIRELRSFVPVDHLTSLGVPFPTIVTLKRHSGVNPFFANKHLTLEDLGNLYDRLQYTGRIALFWIDFTANQSIHHDSFGRWGWDHYNSLQPNRKKDTSLQRLLRAIGAYTSEARKAYFAGDEKFHSYNTDFDYSTTGHGKLGALQTLCSAPENPGNPKPIPTCTECGNPCRDMILHPGKSKYSENSWNRRLTPTTGESAYCRAHPTFDPYIPIMNPHQYIDASFDNTDALLPLAPPSSPVDAHSLAGYSRRDQHHAFIPCDLPTIDEDVEMVDVSAVKNDGTTDISDADMAAWVARVKLDERDAVRKYNKEAADRFSQTKSYGNLWKLLNVDEAGAEILEQVELADLVQVPSRPNVAALPTWLINKKLKSNELAYVWASHIKDFFFPGDKTDEEQDKSDVVEDLVAMCGLGPKEYKSPEFQEAIKNLSSGQPSGDKPSRRARQLSVARLEDQLPRSYLSTVPKPDPKYKFTLKDAQGLLQFISDHPRMHPWSFDPMAGYLFLSAACFQTNCDMWLVPCLRELNYPKIDGWNSGIVHQRIMELDLMANPATHETFLKSIDPHLAVILRETSAHCTTVEKVKSQLLRPHVPRPSDSETNAGFGTDDEDDPKSSKRPRSPSPPPLTANQKRARNRRKNAKPGPSAQEPDPGKAPKDEPDGERHHNCPHCAGLPIPMDQQCIRLVPVQPRNCKNLVGAALTCADVRDRLKPKPPPKRRKGSPRPKKRCALIRYLHPFEDLDMMFIQHRPEVYRRCGKDIVQFVWMQDGKDDKNEEFDTECLESEFISSSSPTTAGSKSGPSDVGKIWRPGLMVQ</sequence>
<keyword evidence="3" id="KW-1185">Reference proteome</keyword>
<reference evidence="2" key="1">
    <citation type="submission" date="2023-03" db="EMBL/GenBank/DDBJ databases">
        <title>Massive genome expansion in bonnet fungi (Mycena s.s.) driven by repeated elements and novel gene families across ecological guilds.</title>
        <authorList>
            <consortium name="Lawrence Berkeley National Laboratory"/>
            <person name="Harder C.B."/>
            <person name="Miyauchi S."/>
            <person name="Viragh M."/>
            <person name="Kuo A."/>
            <person name="Thoen E."/>
            <person name="Andreopoulos B."/>
            <person name="Lu D."/>
            <person name="Skrede I."/>
            <person name="Drula E."/>
            <person name="Henrissat B."/>
            <person name="Morin E."/>
            <person name="Kohler A."/>
            <person name="Barry K."/>
            <person name="LaButti K."/>
            <person name="Morin E."/>
            <person name="Salamov A."/>
            <person name="Lipzen A."/>
            <person name="Mereny Z."/>
            <person name="Hegedus B."/>
            <person name="Baldrian P."/>
            <person name="Stursova M."/>
            <person name="Weitz H."/>
            <person name="Taylor A."/>
            <person name="Grigoriev I.V."/>
            <person name="Nagy L.G."/>
            <person name="Martin F."/>
            <person name="Kauserud H."/>
        </authorList>
    </citation>
    <scope>NUCLEOTIDE SEQUENCE</scope>
    <source>
        <strain evidence="2">CBHHK188m</strain>
    </source>
</reference>
<dbReference type="Gene3D" id="2.40.50.40">
    <property type="match status" value="1"/>
</dbReference>
<evidence type="ECO:0000313" key="2">
    <source>
        <dbReference type="EMBL" id="KAJ7756496.1"/>
    </source>
</evidence>
<feature type="compositionally biased region" description="Basic residues" evidence="1">
    <location>
        <begin position="814"/>
        <end position="823"/>
    </location>
</feature>
<dbReference type="Proteomes" id="UP001215280">
    <property type="component" value="Unassembled WGS sequence"/>
</dbReference>
<gene>
    <name evidence="2" type="ORF">DFH07DRAFT_773193</name>
</gene>
<feature type="region of interest" description="Disordered" evidence="1">
    <location>
        <begin position="966"/>
        <end position="997"/>
    </location>
</feature>
<evidence type="ECO:0000256" key="1">
    <source>
        <dbReference type="SAM" id="MobiDB-lite"/>
    </source>
</evidence>
<feature type="compositionally biased region" description="Low complexity" evidence="1">
    <location>
        <begin position="970"/>
        <end position="984"/>
    </location>
</feature>
<dbReference type="AlphaFoldDB" id="A0AAD7J403"/>
<proteinExistence type="predicted"/>
<accession>A0AAD7J403</accession>
<comment type="caution">
    <text evidence="2">The sequence shown here is derived from an EMBL/GenBank/DDBJ whole genome shotgun (WGS) entry which is preliminary data.</text>
</comment>
<protein>
    <recommendedName>
        <fullName evidence="4">Chromo domain-containing protein</fullName>
    </recommendedName>
</protein>
<evidence type="ECO:0008006" key="4">
    <source>
        <dbReference type="Google" id="ProtNLM"/>
    </source>
</evidence>
<evidence type="ECO:0000313" key="3">
    <source>
        <dbReference type="Proteomes" id="UP001215280"/>
    </source>
</evidence>
<dbReference type="EMBL" id="JARJLG010000061">
    <property type="protein sequence ID" value="KAJ7756496.1"/>
    <property type="molecule type" value="Genomic_DNA"/>
</dbReference>
<feature type="region of interest" description="Disordered" evidence="1">
    <location>
        <begin position="767"/>
        <end position="848"/>
    </location>
</feature>